<name>A0AC34F2G1_9BILA</name>
<evidence type="ECO:0000313" key="2">
    <source>
        <dbReference type="WBParaSite" id="ES5_v2.g11094.t1"/>
    </source>
</evidence>
<dbReference type="Proteomes" id="UP000887579">
    <property type="component" value="Unplaced"/>
</dbReference>
<proteinExistence type="predicted"/>
<sequence>MFNEDYDVSGDEDYDESDDSFFQHLKMINSCTCHLVNWLIIGVNQKLVVGETKNHRDPSIKDLEDAFMSEGLKCFLKLSEEGYAQRPFAEGGIPGVGEDVYEDYDESGDKDDESLDDEDESGGDDAKSGGKSGGDCVDDGRDEEESGRDGGKACGDGGDDGKADGDDVESGGEGQSLIPSDMVELNELVNKQEEIFKFSSGTRPCFLYLIIRANSKVVLKYGITFNPEGRKSHYKKDEWNNEDWSMILAPLGDRCWSFILDVEGALIRLSKKQQLKDGHKNQNSEKDVGHFSSTYNNLEEIVENDDHAQREWLVVALNQLIKLTLKRNIII</sequence>
<evidence type="ECO:0000313" key="1">
    <source>
        <dbReference type="Proteomes" id="UP000887579"/>
    </source>
</evidence>
<protein>
    <submittedName>
        <fullName evidence="2">Uncharacterized protein</fullName>
    </submittedName>
</protein>
<reference evidence="2" key="1">
    <citation type="submission" date="2022-11" db="UniProtKB">
        <authorList>
            <consortium name="WormBaseParasite"/>
        </authorList>
    </citation>
    <scope>IDENTIFICATION</scope>
</reference>
<dbReference type="WBParaSite" id="ES5_v2.g11094.t1">
    <property type="protein sequence ID" value="ES5_v2.g11094.t1"/>
    <property type="gene ID" value="ES5_v2.g11094"/>
</dbReference>
<accession>A0AC34F2G1</accession>
<organism evidence="1 2">
    <name type="scientific">Panagrolaimus sp. ES5</name>
    <dbReference type="NCBI Taxonomy" id="591445"/>
    <lineage>
        <taxon>Eukaryota</taxon>
        <taxon>Metazoa</taxon>
        <taxon>Ecdysozoa</taxon>
        <taxon>Nematoda</taxon>
        <taxon>Chromadorea</taxon>
        <taxon>Rhabditida</taxon>
        <taxon>Tylenchina</taxon>
        <taxon>Panagrolaimomorpha</taxon>
        <taxon>Panagrolaimoidea</taxon>
        <taxon>Panagrolaimidae</taxon>
        <taxon>Panagrolaimus</taxon>
    </lineage>
</organism>